<sequence>MVVRTAEEERVDSVKNPAHECTTVRGRESARRKCVGDAGERGGKSETQDGGCGVISPFQVREGEEGERWEYGLWVFPIDNCSSFSLVEGQKQKRGKMGAVLRVNDIMSCCPAKSTTIHSMRSWSMSLVQLDEVGFVGSSLFLLSTAWIWSYLVHPVAPDLSRTATADYAYTPPFASLSPPMGTTISEDAAASTSPLVLAAGHLFHL</sequence>
<organism evidence="1 2">
    <name type="scientific">Oryza sativa subsp. japonica</name>
    <name type="common">Rice</name>
    <dbReference type="NCBI Taxonomy" id="39947"/>
    <lineage>
        <taxon>Eukaryota</taxon>
        <taxon>Viridiplantae</taxon>
        <taxon>Streptophyta</taxon>
        <taxon>Embryophyta</taxon>
        <taxon>Tracheophyta</taxon>
        <taxon>Spermatophyta</taxon>
        <taxon>Magnoliopsida</taxon>
        <taxon>Liliopsida</taxon>
        <taxon>Poales</taxon>
        <taxon>Poaceae</taxon>
        <taxon>BOP clade</taxon>
        <taxon>Oryzoideae</taxon>
        <taxon>Oryzeae</taxon>
        <taxon>Oryzinae</taxon>
        <taxon>Oryza</taxon>
        <taxon>Oryza sativa</taxon>
    </lineage>
</organism>
<accession>Q7XX38</accession>
<reference evidence="2" key="2">
    <citation type="journal article" date="2008" name="Nucleic Acids Res.">
        <title>The rice annotation project database (RAP-DB): 2008 update.</title>
        <authorList>
            <consortium name="The rice annotation project (RAP)"/>
        </authorList>
    </citation>
    <scope>GENOME REANNOTATION</scope>
    <source>
        <strain evidence="2">cv. Nipponbare</strain>
    </source>
</reference>
<dbReference type="Proteomes" id="UP000000763">
    <property type="component" value="Chromosome 4"/>
</dbReference>
<evidence type="ECO:0000313" key="2">
    <source>
        <dbReference type="Proteomes" id="UP000000763"/>
    </source>
</evidence>
<dbReference type="EMBL" id="AL662948">
    <property type="protein sequence ID" value="CAD39775.1"/>
    <property type="molecule type" value="Genomic_DNA"/>
</dbReference>
<reference evidence="2" key="1">
    <citation type="journal article" date="2005" name="Nature">
        <title>The map-based sequence of the rice genome.</title>
        <authorList>
            <consortium name="International rice genome sequencing project (IRGSP)"/>
            <person name="Matsumoto T."/>
            <person name="Wu J."/>
            <person name="Kanamori H."/>
            <person name="Katayose Y."/>
            <person name="Fujisawa M."/>
            <person name="Namiki N."/>
            <person name="Mizuno H."/>
            <person name="Yamamoto K."/>
            <person name="Antonio B.A."/>
            <person name="Baba T."/>
            <person name="Sakata K."/>
            <person name="Nagamura Y."/>
            <person name="Aoki H."/>
            <person name="Arikawa K."/>
            <person name="Arita K."/>
            <person name="Bito T."/>
            <person name="Chiden Y."/>
            <person name="Fujitsuka N."/>
            <person name="Fukunaka R."/>
            <person name="Hamada M."/>
            <person name="Harada C."/>
            <person name="Hayashi A."/>
            <person name="Hijishita S."/>
            <person name="Honda M."/>
            <person name="Hosokawa S."/>
            <person name="Ichikawa Y."/>
            <person name="Idonuma A."/>
            <person name="Iijima M."/>
            <person name="Ikeda M."/>
            <person name="Ikeno M."/>
            <person name="Ito K."/>
            <person name="Ito S."/>
            <person name="Ito T."/>
            <person name="Ito Y."/>
            <person name="Ito Y."/>
            <person name="Iwabuchi A."/>
            <person name="Kamiya K."/>
            <person name="Karasawa W."/>
            <person name="Kurita K."/>
            <person name="Katagiri S."/>
            <person name="Kikuta A."/>
            <person name="Kobayashi H."/>
            <person name="Kobayashi N."/>
            <person name="Machita K."/>
            <person name="Maehara T."/>
            <person name="Masukawa M."/>
            <person name="Mizubayashi T."/>
            <person name="Mukai Y."/>
            <person name="Nagasaki H."/>
            <person name="Nagata Y."/>
            <person name="Naito S."/>
            <person name="Nakashima M."/>
            <person name="Nakama Y."/>
            <person name="Nakamichi Y."/>
            <person name="Nakamura M."/>
            <person name="Meguro A."/>
            <person name="Negishi M."/>
            <person name="Ohta I."/>
            <person name="Ohta T."/>
            <person name="Okamoto M."/>
            <person name="Ono N."/>
            <person name="Saji S."/>
            <person name="Sakaguchi M."/>
            <person name="Sakai K."/>
            <person name="Shibata M."/>
            <person name="Shimokawa T."/>
            <person name="Song J."/>
            <person name="Takazaki Y."/>
            <person name="Terasawa K."/>
            <person name="Tsugane M."/>
            <person name="Tsuji K."/>
            <person name="Ueda S."/>
            <person name="Waki K."/>
            <person name="Yamagata H."/>
            <person name="Yamamoto M."/>
            <person name="Yamamoto S."/>
            <person name="Yamane H."/>
            <person name="Yoshiki S."/>
            <person name="Yoshihara R."/>
            <person name="Yukawa K."/>
            <person name="Zhong H."/>
            <person name="Yano M."/>
            <person name="Yuan Q."/>
            <person name="Ouyang S."/>
            <person name="Liu J."/>
            <person name="Jones K.M."/>
            <person name="Gansberger K."/>
            <person name="Moffat K."/>
            <person name="Hill J."/>
            <person name="Bera J."/>
            <person name="Fadrosh D."/>
            <person name="Jin S."/>
            <person name="Johri S."/>
            <person name="Kim M."/>
            <person name="Overton L."/>
            <person name="Reardon M."/>
            <person name="Tsitrin T."/>
            <person name="Vuong H."/>
            <person name="Weaver B."/>
            <person name="Ciecko A."/>
            <person name="Tallon L."/>
            <person name="Jackson J."/>
            <person name="Pai G."/>
            <person name="Aken S.V."/>
            <person name="Utterback T."/>
            <person name="Reidmuller S."/>
            <person name="Feldblyum T."/>
            <person name="Hsiao J."/>
            <person name="Zismann V."/>
            <person name="Iobst S."/>
            <person name="de Vazeille A.R."/>
            <person name="Buell C.R."/>
            <person name="Ying K."/>
            <person name="Li Y."/>
            <person name="Lu T."/>
            <person name="Huang Y."/>
            <person name="Zhao Q."/>
            <person name="Feng Q."/>
            <person name="Zhang L."/>
            <person name="Zhu J."/>
            <person name="Weng Q."/>
            <person name="Mu J."/>
            <person name="Lu Y."/>
            <person name="Fan D."/>
            <person name="Liu Y."/>
            <person name="Guan J."/>
            <person name="Zhang Y."/>
            <person name="Yu S."/>
            <person name="Liu X."/>
            <person name="Zhang Y."/>
            <person name="Hong G."/>
            <person name="Han B."/>
            <person name="Choisne N."/>
            <person name="Demange N."/>
            <person name="Orjeda G."/>
            <person name="Samain S."/>
            <person name="Cattolico L."/>
            <person name="Pelletier E."/>
            <person name="Couloux A."/>
            <person name="Segurens B."/>
            <person name="Wincker P."/>
            <person name="D'Hont A."/>
            <person name="Scarpelli C."/>
            <person name="Weissenbach J."/>
            <person name="Salanoubat M."/>
            <person name="Quetier F."/>
            <person name="Yu Y."/>
            <person name="Kim H.R."/>
            <person name="Rambo T."/>
            <person name="Currie J."/>
            <person name="Collura K."/>
            <person name="Luo M."/>
            <person name="Yang T."/>
            <person name="Ammiraju J.S.S."/>
            <person name="Engler F."/>
            <person name="Soderlund C."/>
            <person name="Wing R.A."/>
            <person name="Palmer L.E."/>
            <person name="de la Bastide M."/>
            <person name="Spiegel L."/>
            <person name="Nascimento L."/>
            <person name="Zutavern T."/>
            <person name="O'Shaughnessy A."/>
            <person name="Dike S."/>
            <person name="Dedhia N."/>
            <person name="Preston R."/>
            <person name="Balija V."/>
            <person name="McCombie W.R."/>
            <person name="Chow T."/>
            <person name="Chen H."/>
            <person name="Chung M."/>
            <person name="Chen C."/>
            <person name="Shaw J."/>
            <person name="Wu H."/>
            <person name="Hsiao K."/>
            <person name="Chao Y."/>
            <person name="Chu M."/>
            <person name="Cheng C."/>
            <person name="Hour A."/>
            <person name="Lee P."/>
            <person name="Lin S."/>
            <person name="Lin Y."/>
            <person name="Liou J."/>
            <person name="Liu S."/>
            <person name="Hsing Y."/>
            <person name="Raghuvanshi S."/>
            <person name="Mohanty A."/>
            <person name="Bharti A.K."/>
            <person name="Gaur A."/>
            <person name="Gupta V."/>
            <person name="Kumar D."/>
            <person name="Ravi V."/>
            <person name="Vij S."/>
            <person name="Kapur A."/>
            <person name="Khurana P."/>
            <person name="Khurana P."/>
            <person name="Khurana J.P."/>
            <person name="Tyagi A.K."/>
            <person name="Gaikwad K."/>
            <person name="Singh A."/>
            <person name="Dalal V."/>
            <person name="Srivastava S."/>
            <person name="Dixit A."/>
            <person name="Pal A.K."/>
            <person name="Ghazi I.A."/>
            <person name="Yadav M."/>
            <person name="Pandit A."/>
            <person name="Bhargava A."/>
            <person name="Sureshbabu K."/>
            <person name="Batra K."/>
            <person name="Sharma T.R."/>
            <person name="Mohapatra T."/>
            <person name="Singh N.K."/>
            <person name="Messing J."/>
            <person name="Nelson A.B."/>
            <person name="Fuks G."/>
            <person name="Kavchok S."/>
            <person name="Keizer G."/>
            <person name="Linton E."/>
            <person name="Llaca V."/>
            <person name="Song R."/>
            <person name="Tanyolac B."/>
            <person name="Young S."/>
            <person name="Ho-Il K."/>
            <person name="Hahn J.H."/>
            <person name="Sangsakoo G."/>
            <person name="Vanavichit A."/>
            <person name="de Mattos Luiz.A.T."/>
            <person name="Zimmer P.D."/>
            <person name="Malone G."/>
            <person name="Dellagostin O."/>
            <person name="de Oliveira A.C."/>
            <person name="Bevan M."/>
            <person name="Bancroft I."/>
            <person name="Minx P."/>
            <person name="Cordum H."/>
            <person name="Wilson R."/>
            <person name="Cheng Z."/>
            <person name="Jin W."/>
            <person name="Jiang J."/>
            <person name="Leong S.A."/>
            <person name="Iwama H."/>
            <person name="Gojobori T."/>
            <person name="Itoh T."/>
            <person name="Niimura Y."/>
            <person name="Fujii Y."/>
            <person name="Habara T."/>
            <person name="Sakai H."/>
            <person name="Sato Y."/>
            <person name="Wilson G."/>
            <person name="Kumar K."/>
            <person name="McCouch S."/>
            <person name="Juretic N."/>
            <person name="Hoen D."/>
            <person name="Wright S."/>
            <person name="Bruskiewich R."/>
            <person name="Bureau T."/>
            <person name="Miyao A."/>
            <person name="Hirochika H."/>
            <person name="Nishikawa T."/>
            <person name="Kadowaki K."/>
            <person name="Sugiura M."/>
            <person name="Burr B."/>
            <person name="Sasaki T."/>
        </authorList>
    </citation>
    <scope>NUCLEOTIDE SEQUENCE [LARGE SCALE GENOMIC DNA]</scope>
    <source>
        <strain evidence="2">cv. Nipponbare</strain>
    </source>
</reference>
<evidence type="ECO:0000313" key="1">
    <source>
        <dbReference type="EMBL" id="CAD39775.1"/>
    </source>
</evidence>
<protein>
    <submittedName>
        <fullName evidence="1">OSJNBa0060B20.15 protein</fullName>
    </submittedName>
</protein>
<proteinExistence type="predicted"/>
<gene>
    <name evidence="1" type="primary">OSJNBa0060B20.15</name>
</gene>
<name>Q7XX38_ORYSJ</name>
<dbReference type="AlphaFoldDB" id="Q7XX38"/>